<dbReference type="CDD" id="cd17321">
    <property type="entry name" value="MFS_MMR_MDR_like"/>
    <property type="match status" value="1"/>
</dbReference>
<keyword evidence="9" id="KW-1185">Reference proteome</keyword>
<dbReference type="PROSITE" id="PS50850">
    <property type="entry name" value="MFS"/>
    <property type="match status" value="1"/>
</dbReference>
<dbReference type="KEGG" id="dalk:DSCA_36110"/>
<proteinExistence type="predicted"/>
<feature type="transmembrane region" description="Helical" evidence="6">
    <location>
        <begin position="209"/>
        <end position="227"/>
    </location>
</feature>
<feature type="transmembrane region" description="Helical" evidence="6">
    <location>
        <begin position="309"/>
        <end position="326"/>
    </location>
</feature>
<dbReference type="PRINTS" id="PR01036">
    <property type="entry name" value="TCRTETB"/>
</dbReference>
<dbReference type="SUPFAM" id="SSF103473">
    <property type="entry name" value="MFS general substrate transporter"/>
    <property type="match status" value="1"/>
</dbReference>
<dbReference type="Gene3D" id="1.20.1250.20">
    <property type="entry name" value="MFS general substrate transporter like domains"/>
    <property type="match status" value="1"/>
</dbReference>
<evidence type="ECO:0000256" key="1">
    <source>
        <dbReference type="ARBA" id="ARBA00004141"/>
    </source>
</evidence>
<dbReference type="EMBL" id="AP021874">
    <property type="protein sequence ID" value="BBO69681.1"/>
    <property type="molecule type" value="Genomic_DNA"/>
</dbReference>
<feature type="transmembrane region" description="Helical" evidence="6">
    <location>
        <begin position="89"/>
        <end position="108"/>
    </location>
</feature>
<feature type="transmembrane region" description="Helical" evidence="6">
    <location>
        <begin position="338"/>
        <end position="357"/>
    </location>
</feature>
<feature type="domain" description="Major facilitator superfamily (MFS) profile" evidence="7">
    <location>
        <begin position="23"/>
        <end position="470"/>
    </location>
</feature>
<keyword evidence="5 6" id="KW-0472">Membrane</keyword>
<feature type="transmembrane region" description="Helical" evidence="6">
    <location>
        <begin position="23"/>
        <end position="47"/>
    </location>
</feature>
<organism evidence="8 9">
    <name type="scientific">Desulfosarcina alkanivorans</name>
    <dbReference type="NCBI Taxonomy" id="571177"/>
    <lineage>
        <taxon>Bacteria</taxon>
        <taxon>Pseudomonadati</taxon>
        <taxon>Thermodesulfobacteriota</taxon>
        <taxon>Desulfobacteria</taxon>
        <taxon>Desulfobacterales</taxon>
        <taxon>Desulfosarcinaceae</taxon>
        <taxon>Desulfosarcina</taxon>
    </lineage>
</organism>
<dbReference type="Pfam" id="PF07690">
    <property type="entry name" value="MFS_1"/>
    <property type="match status" value="1"/>
</dbReference>
<gene>
    <name evidence="8" type="ORF">DSCA_36110</name>
</gene>
<feature type="transmembrane region" description="Helical" evidence="6">
    <location>
        <begin position="175"/>
        <end position="197"/>
    </location>
</feature>
<name>A0A5K7YRR8_9BACT</name>
<comment type="subcellular location">
    <subcellularLocation>
        <location evidence="1">Membrane</location>
        <topology evidence="1">Multi-pass membrane protein</topology>
    </subcellularLocation>
</comment>
<protein>
    <submittedName>
        <fullName evidence="8">MFS transporter</fullName>
    </submittedName>
</protein>
<sequence length="471" mass="49741">MNSDPDPNRPPAPENQAALERSALFVATLTSFMGPFMISSVNVALPAIQDDLKMTAVELGWVATAYLLAMAVGLIPAGKLADIHGRRKVFSIGLIVYTAGATAAALAHNTAWFLFLRVIQGLGAALFVTTGMAILTSVFPPRKRGRAIGVYVSAVYVGLSVGPFVGGFLTQQVGWRSIFAAMLPLGVGSIAVTHAFLRGEWADPGSRRLDVAGCLIYAGAILSLVYGATVMPSPLGCTLIPGGTLGLVLFFRQQRRSPHPVFEVSLFVENRTFTFSSLAALLNYSATFAVTFMMSLYLQYIKGMTPQTAGVVLMAQPVIMAIFSPLAGRLSDRVEPRLPATGGMAITAMGMAVFTQLDANSSVAGIIGNLVLLGFGFALFSSPNMSAIMGAVAKKDYGIASGAVATMRLLGQMVSMAIATAVLALLVGHRAITPDSYARFLIGTRVVFAVSVGLCTVGIFFSMFRGRMRNQ</sequence>
<feature type="transmembrane region" description="Helical" evidence="6">
    <location>
        <begin position="148"/>
        <end position="169"/>
    </location>
</feature>
<evidence type="ECO:0000256" key="5">
    <source>
        <dbReference type="ARBA" id="ARBA00023136"/>
    </source>
</evidence>
<feature type="transmembrane region" description="Helical" evidence="6">
    <location>
        <begin position="409"/>
        <end position="428"/>
    </location>
</feature>
<feature type="transmembrane region" description="Helical" evidence="6">
    <location>
        <begin position="114"/>
        <end position="136"/>
    </location>
</feature>
<reference evidence="8 9" key="1">
    <citation type="submission" date="2019-11" db="EMBL/GenBank/DDBJ databases">
        <title>Comparative genomics of hydrocarbon-degrading Desulfosarcina strains.</title>
        <authorList>
            <person name="Watanabe M."/>
            <person name="Kojima H."/>
            <person name="Fukui M."/>
        </authorList>
    </citation>
    <scope>NUCLEOTIDE SEQUENCE [LARGE SCALE GENOMIC DNA]</scope>
    <source>
        <strain evidence="8 9">PL12</strain>
    </source>
</reference>
<keyword evidence="4 6" id="KW-1133">Transmembrane helix</keyword>
<dbReference type="FunFam" id="1.20.1250.20:FF:000503">
    <property type="entry name" value="Drug resistance transporter, EmrB/QacA subfamily"/>
    <property type="match status" value="1"/>
</dbReference>
<evidence type="ECO:0000259" key="7">
    <source>
        <dbReference type="PROSITE" id="PS50850"/>
    </source>
</evidence>
<feature type="transmembrane region" description="Helical" evidence="6">
    <location>
        <begin position="272"/>
        <end position="297"/>
    </location>
</feature>
<feature type="transmembrane region" description="Helical" evidence="6">
    <location>
        <begin position="59"/>
        <end position="77"/>
    </location>
</feature>
<evidence type="ECO:0000313" key="8">
    <source>
        <dbReference type="EMBL" id="BBO69681.1"/>
    </source>
</evidence>
<feature type="transmembrane region" description="Helical" evidence="6">
    <location>
        <begin position="440"/>
        <end position="464"/>
    </location>
</feature>
<keyword evidence="3 6" id="KW-0812">Transmembrane</keyword>
<dbReference type="AlphaFoldDB" id="A0A5K7YRR8"/>
<accession>A0A5K7YRR8</accession>
<evidence type="ECO:0000256" key="2">
    <source>
        <dbReference type="ARBA" id="ARBA00022448"/>
    </source>
</evidence>
<evidence type="ECO:0000256" key="6">
    <source>
        <dbReference type="SAM" id="Phobius"/>
    </source>
</evidence>
<dbReference type="GO" id="GO:0016020">
    <property type="term" value="C:membrane"/>
    <property type="evidence" value="ECO:0007669"/>
    <property type="project" value="UniProtKB-SubCell"/>
</dbReference>
<dbReference type="Proteomes" id="UP000427906">
    <property type="component" value="Chromosome"/>
</dbReference>
<dbReference type="Gene3D" id="1.20.1720.10">
    <property type="entry name" value="Multidrug resistance protein D"/>
    <property type="match status" value="1"/>
</dbReference>
<dbReference type="InterPro" id="IPR020846">
    <property type="entry name" value="MFS_dom"/>
</dbReference>
<evidence type="ECO:0000313" key="9">
    <source>
        <dbReference type="Proteomes" id="UP000427906"/>
    </source>
</evidence>
<keyword evidence="2" id="KW-0813">Transport</keyword>
<feature type="transmembrane region" description="Helical" evidence="6">
    <location>
        <begin position="233"/>
        <end position="251"/>
    </location>
</feature>
<dbReference type="GO" id="GO:0022857">
    <property type="term" value="F:transmembrane transporter activity"/>
    <property type="evidence" value="ECO:0007669"/>
    <property type="project" value="InterPro"/>
</dbReference>
<evidence type="ECO:0000256" key="3">
    <source>
        <dbReference type="ARBA" id="ARBA00022692"/>
    </source>
</evidence>
<evidence type="ECO:0000256" key="4">
    <source>
        <dbReference type="ARBA" id="ARBA00022989"/>
    </source>
</evidence>
<dbReference type="PANTHER" id="PTHR42718:SF9">
    <property type="entry name" value="MAJOR FACILITATOR SUPERFAMILY MULTIDRUG TRANSPORTER MFSC"/>
    <property type="match status" value="1"/>
</dbReference>
<dbReference type="InterPro" id="IPR011701">
    <property type="entry name" value="MFS"/>
</dbReference>
<dbReference type="InterPro" id="IPR036259">
    <property type="entry name" value="MFS_trans_sf"/>
</dbReference>
<dbReference type="PANTHER" id="PTHR42718">
    <property type="entry name" value="MAJOR FACILITATOR SUPERFAMILY MULTIDRUG TRANSPORTER MFSC"/>
    <property type="match status" value="1"/>
</dbReference>